<protein>
    <submittedName>
        <fullName evidence="2">Uncharacterized protein</fullName>
    </submittedName>
</protein>
<accession>A0A941BCR2</accession>
<proteinExistence type="predicted"/>
<keyword evidence="3" id="KW-1185">Reference proteome</keyword>
<dbReference type="AlphaFoldDB" id="A0A941BCR2"/>
<evidence type="ECO:0000313" key="3">
    <source>
        <dbReference type="Proteomes" id="UP000677413"/>
    </source>
</evidence>
<dbReference type="Proteomes" id="UP000677413">
    <property type="component" value="Unassembled WGS sequence"/>
</dbReference>
<dbReference type="RefSeq" id="WP_210889819.1">
    <property type="nucleotide sequence ID" value="NZ_JAGPYQ010000001.1"/>
</dbReference>
<evidence type="ECO:0000256" key="1">
    <source>
        <dbReference type="SAM" id="MobiDB-lite"/>
    </source>
</evidence>
<organism evidence="2 3">
    <name type="scientific">Streptomyces liliiviolaceus</name>
    <dbReference type="NCBI Taxonomy" id="2823109"/>
    <lineage>
        <taxon>Bacteria</taxon>
        <taxon>Bacillati</taxon>
        <taxon>Actinomycetota</taxon>
        <taxon>Actinomycetes</taxon>
        <taxon>Kitasatosporales</taxon>
        <taxon>Streptomycetaceae</taxon>
        <taxon>Streptomyces</taxon>
    </lineage>
</organism>
<dbReference type="EMBL" id="JAGPYQ010000001">
    <property type="protein sequence ID" value="MBQ0853408.1"/>
    <property type="molecule type" value="Genomic_DNA"/>
</dbReference>
<evidence type="ECO:0000313" key="2">
    <source>
        <dbReference type="EMBL" id="MBQ0853408.1"/>
    </source>
</evidence>
<gene>
    <name evidence="2" type="ORF">J8N05_35165</name>
</gene>
<reference evidence="2 3" key="1">
    <citation type="submission" date="2021-04" db="EMBL/GenBank/DDBJ databases">
        <authorList>
            <person name="Tang X."/>
            <person name="Zhou X."/>
            <person name="Chen X."/>
            <person name="Cernava T."/>
            <person name="Zhang C."/>
        </authorList>
    </citation>
    <scope>NUCLEOTIDE SEQUENCE [LARGE SCALE GENOMIC DNA]</scope>
    <source>
        <strain evidence="2 3">BH-SS-21</strain>
    </source>
</reference>
<comment type="caution">
    <text evidence="2">The sequence shown here is derived from an EMBL/GenBank/DDBJ whole genome shotgun (WGS) entry which is preliminary data.</text>
</comment>
<feature type="region of interest" description="Disordered" evidence="1">
    <location>
        <begin position="77"/>
        <end position="101"/>
    </location>
</feature>
<feature type="compositionally biased region" description="Polar residues" evidence="1">
    <location>
        <begin position="78"/>
        <end position="88"/>
    </location>
</feature>
<name>A0A941BCR2_9ACTN</name>
<sequence>MSAQHAEPPHGSLPHLGTVADIRAELRDGRGLYAESFEADRARAMDTATTTDLHPFADVIKTDAGSIRAYSEPELTTRFRQGSTSSPKSRGVRGSRDFCRF</sequence>